<dbReference type="Pfam" id="PF05036">
    <property type="entry name" value="SPOR"/>
    <property type="match status" value="1"/>
</dbReference>
<reference evidence="2" key="1">
    <citation type="submission" date="2021-08" db="EMBL/GenBank/DDBJ databases">
        <title>Flavobacterium sp. strain CC-SYL302.</title>
        <authorList>
            <person name="Lin S.-Y."/>
            <person name="Lee T.-H."/>
            <person name="Young C.-C."/>
        </authorList>
    </citation>
    <scope>NUCLEOTIDE SEQUENCE</scope>
    <source>
        <strain evidence="2">CC-SYL302</strain>
    </source>
</reference>
<dbReference type="PROSITE" id="PS51724">
    <property type="entry name" value="SPOR"/>
    <property type="match status" value="1"/>
</dbReference>
<dbReference type="InterPro" id="IPR040495">
    <property type="entry name" value="HU-CCDC81_bac_1"/>
</dbReference>
<gene>
    <name evidence="2" type="ORF">K5I29_11500</name>
</gene>
<proteinExistence type="predicted"/>
<dbReference type="InterPro" id="IPR041268">
    <property type="entry name" value="HU-CCDC81_bac_2"/>
</dbReference>
<dbReference type="Pfam" id="PF18174">
    <property type="entry name" value="HU-CCDC81_bac_1"/>
    <property type="match status" value="1"/>
</dbReference>
<keyword evidence="3" id="KW-1185">Reference proteome</keyword>
<evidence type="ECO:0000259" key="1">
    <source>
        <dbReference type="PROSITE" id="PS51724"/>
    </source>
</evidence>
<name>A0ABY6LZU1_9FLAO</name>
<dbReference type="Proteomes" id="UP001163328">
    <property type="component" value="Chromosome"/>
</dbReference>
<sequence>MSLDKYISDLLYRYQCVTIPGFGAFLTEYKSAEIDAVKNIMLPPKKTVSFNRHLQNNDGLLANHVAIEENVSYADAVANIKQTVATWHHILDLDETLTLDLVGELSKNKEGNLEFVAFNTVNYNTDSFGLTNIVTPDVAREESESLNLAPVVASTPKITVSETKILPLAEPILAEVETPKTHQSLKTKKSASNYGSIAAVLAVLIGCGWGYKIYNDSLEEKVSLAVQKDVQDKVEKTIQEATFIMANPTETLLVKVDNSIKGNATDYSHLLYHVIAGSFKSEENALKKTQELQELGFTGASIIGKNPHNLYMVAYKSFADYSGAINALNTIQKNNNKEAWVYTKL</sequence>
<feature type="domain" description="SPOR" evidence="1">
    <location>
        <begin position="266"/>
        <end position="344"/>
    </location>
</feature>
<evidence type="ECO:0000313" key="2">
    <source>
        <dbReference type="EMBL" id="UYW01092.1"/>
    </source>
</evidence>
<accession>A0ABY6LZU1</accession>
<dbReference type="SUPFAM" id="SSF110997">
    <property type="entry name" value="Sporulation related repeat"/>
    <property type="match status" value="1"/>
</dbReference>
<dbReference type="Pfam" id="PF18175">
    <property type="entry name" value="HU-CCDC81_bac_2"/>
    <property type="match status" value="1"/>
</dbReference>
<dbReference type="EMBL" id="CP081495">
    <property type="protein sequence ID" value="UYW01092.1"/>
    <property type="molecule type" value="Genomic_DNA"/>
</dbReference>
<dbReference type="Gene3D" id="3.30.70.1070">
    <property type="entry name" value="Sporulation related repeat"/>
    <property type="match status" value="1"/>
</dbReference>
<dbReference type="InterPro" id="IPR007730">
    <property type="entry name" value="SPOR-like_dom"/>
</dbReference>
<organism evidence="2 3">
    <name type="scientific">Flavobacterium agricola</name>
    <dbReference type="NCBI Taxonomy" id="2870839"/>
    <lineage>
        <taxon>Bacteria</taxon>
        <taxon>Pseudomonadati</taxon>
        <taxon>Bacteroidota</taxon>
        <taxon>Flavobacteriia</taxon>
        <taxon>Flavobacteriales</taxon>
        <taxon>Flavobacteriaceae</taxon>
        <taxon>Flavobacterium</taxon>
    </lineage>
</organism>
<protein>
    <submittedName>
        <fullName evidence="2">SPOR domain-containing protein</fullName>
    </submittedName>
</protein>
<evidence type="ECO:0000313" key="3">
    <source>
        <dbReference type="Proteomes" id="UP001163328"/>
    </source>
</evidence>
<dbReference type="InterPro" id="IPR036680">
    <property type="entry name" value="SPOR-like_sf"/>
</dbReference>
<dbReference type="RefSeq" id="WP_264433484.1">
    <property type="nucleotide sequence ID" value="NZ_CP081495.1"/>
</dbReference>